<evidence type="ECO:0000256" key="1">
    <source>
        <dbReference type="SAM" id="MobiDB-lite"/>
    </source>
</evidence>
<keyword evidence="2" id="KW-0472">Membrane</keyword>
<evidence type="ECO:0000256" key="2">
    <source>
        <dbReference type="SAM" id="Phobius"/>
    </source>
</evidence>
<sequence length="237" mass="27253">MSDQRRRVAERWPLWLLSAWSFVVNLALLAFLIYIAVQVTEIRPTISPYKYEDTPQEEQKDREDVVFERVVAYIVAIILLGEVFIHVLLFMALILERTLSRAPQFVVAYIAYEILMLVVLCTVLIFDVLSLLHPKSTAEKVVIAIFMIGSLVRRSLSLIVFTKYHSYLKYGEQTVPEANLPVNGRPLGEVEYVDELPKKNQQSSCGHPKRSQEGPREHVPFSISSHYITHEFYDGRG</sequence>
<feature type="transmembrane region" description="Helical" evidence="2">
    <location>
        <begin position="141"/>
        <end position="161"/>
    </location>
</feature>
<feature type="transmembrane region" description="Helical" evidence="2">
    <location>
        <begin position="12"/>
        <end position="37"/>
    </location>
</feature>
<evidence type="ECO:0000313" key="4">
    <source>
        <dbReference type="WBParaSite" id="L893_g32274.t1"/>
    </source>
</evidence>
<protein>
    <submittedName>
        <fullName evidence="4">Transmembrane protein</fullName>
    </submittedName>
</protein>
<dbReference type="AlphaFoldDB" id="A0A1I8A2N4"/>
<feature type="transmembrane region" description="Helical" evidence="2">
    <location>
        <begin position="106"/>
        <end position="129"/>
    </location>
</feature>
<keyword evidence="3" id="KW-1185">Reference proteome</keyword>
<name>A0A1I8A2N4_9BILA</name>
<reference evidence="4" key="1">
    <citation type="submission" date="2016-11" db="UniProtKB">
        <authorList>
            <consortium name="WormBaseParasite"/>
        </authorList>
    </citation>
    <scope>IDENTIFICATION</scope>
</reference>
<evidence type="ECO:0000313" key="3">
    <source>
        <dbReference type="Proteomes" id="UP000095287"/>
    </source>
</evidence>
<dbReference type="WBParaSite" id="L893_g32274.t1">
    <property type="protein sequence ID" value="L893_g32274.t1"/>
    <property type="gene ID" value="L893_g32274"/>
</dbReference>
<organism evidence="3 4">
    <name type="scientific">Steinernema glaseri</name>
    <dbReference type="NCBI Taxonomy" id="37863"/>
    <lineage>
        <taxon>Eukaryota</taxon>
        <taxon>Metazoa</taxon>
        <taxon>Ecdysozoa</taxon>
        <taxon>Nematoda</taxon>
        <taxon>Chromadorea</taxon>
        <taxon>Rhabditida</taxon>
        <taxon>Tylenchina</taxon>
        <taxon>Panagrolaimomorpha</taxon>
        <taxon>Strongyloidoidea</taxon>
        <taxon>Steinernematidae</taxon>
        <taxon>Steinernema</taxon>
    </lineage>
</organism>
<proteinExistence type="predicted"/>
<keyword evidence="2" id="KW-0812">Transmembrane</keyword>
<feature type="region of interest" description="Disordered" evidence="1">
    <location>
        <begin position="198"/>
        <end position="217"/>
    </location>
</feature>
<feature type="transmembrane region" description="Helical" evidence="2">
    <location>
        <begin position="70"/>
        <end position="94"/>
    </location>
</feature>
<keyword evidence="2" id="KW-1133">Transmembrane helix</keyword>
<dbReference type="Proteomes" id="UP000095287">
    <property type="component" value="Unplaced"/>
</dbReference>
<accession>A0A1I8A2N4</accession>